<dbReference type="SUPFAM" id="SSF52540">
    <property type="entry name" value="P-loop containing nucleoside triphosphate hydrolases"/>
    <property type="match status" value="1"/>
</dbReference>
<dbReference type="PROSITE" id="PS50893">
    <property type="entry name" value="ABC_TRANSPORTER_2"/>
    <property type="match status" value="1"/>
</dbReference>
<name>A0A841C6Z6_9LACT</name>
<dbReference type="GO" id="GO:0006826">
    <property type="term" value="P:iron ion transport"/>
    <property type="evidence" value="ECO:0007669"/>
    <property type="project" value="UniProtKB-KW"/>
</dbReference>
<dbReference type="Pfam" id="PF00005">
    <property type="entry name" value="ABC_tran"/>
    <property type="match status" value="1"/>
</dbReference>
<evidence type="ECO:0000313" key="11">
    <source>
        <dbReference type="EMBL" id="MBB5887169.1"/>
    </source>
</evidence>
<dbReference type="InterPro" id="IPR051535">
    <property type="entry name" value="Siderophore_ABC-ATPase"/>
</dbReference>
<dbReference type="PANTHER" id="PTHR42771:SF2">
    <property type="entry name" value="IRON(3+)-HYDROXAMATE IMPORT ATP-BINDING PROTEIN FHUC"/>
    <property type="match status" value="1"/>
</dbReference>
<dbReference type="PANTHER" id="PTHR42771">
    <property type="entry name" value="IRON(3+)-HYDROXAMATE IMPORT ATP-BINDING PROTEIN FHUC"/>
    <property type="match status" value="1"/>
</dbReference>
<keyword evidence="2" id="KW-0813">Transport</keyword>
<proteinExistence type="predicted"/>
<dbReference type="CDD" id="cd03214">
    <property type="entry name" value="ABC_Iron-Siderophores_B12_Hemin"/>
    <property type="match status" value="1"/>
</dbReference>
<evidence type="ECO:0000256" key="6">
    <source>
        <dbReference type="ARBA" id="ARBA00022840"/>
    </source>
</evidence>
<keyword evidence="9" id="KW-0472">Membrane</keyword>
<keyword evidence="7" id="KW-0408">Iron</keyword>
<reference evidence="11 12" key="1">
    <citation type="submission" date="2020-08" db="EMBL/GenBank/DDBJ databases">
        <title>Genomic Encyclopedia of Type Strains, Phase IV (KMG-IV): sequencing the most valuable type-strain genomes for metagenomic binning, comparative biology and taxonomic classification.</title>
        <authorList>
            <person name="Goeker M."/>
        </authorList>
    </citation>
    <scope>NUCLEOTIDE SEQUENCE [LARGE SCALE GENOMIC DNA]</scope>
    <source>
        <strain evidence="11 12">DSM 14925</strain>
    </source>
</reference>
<dbReference type="InterPro" id="IPR027417">
    <property type="entry name" value="P-loop_NTPase"/>
</dbReference>
<dbReference type="GO" id="GO:0005524">
    <property type="term" value="F:ATP binding"/>
    <property type="evidence" value="ECO:0007669"/>
    <property type="project" value="UniProtKB-KW"/>
</dbReference>
<organism evidence="11 12">
    <name type="scientific">Lactovum miscens</name>
    <dbReference type="NCBI Taxonomy" id="190387"/>
    <lineage>
        <taxon>Bacteria</taxon>
        <taxon>Bacillati</taxon>
        <taxon>Bacillota</taxon>
        <taxon>Bacilli</taxon>
        <taxon>Lactobacillales</taxon>
        <taxon>Streptococcaceae</taxon>
        <taxon>Lactovum</taxon>
    </lineage>
</organism>
<dbReference type="GO" id="GO:0016887">
    <property type="term" value="F:ATP hydrolysis activity"/>
    <property type="evidence" value="ECO:0007669"/>
    <property type="project" value="InterPro"/>
</dbReference>
<evidence type="ECO:0000256" key="2">
    <source>
        <dbReference type="ARBA" id="ARBA00022448"/>
    </source>
</evidence>
<dbReference type="SMART" id="SM00382">
    <property type="entry name" value="AAA"/>
    <property type="match status" value="1"/>
</dbReference>
<keyword evidence="12" id="KW-1185">Reference proteome</keyword>
<evidence type="ECO:0000259" key="10">
    <source>
        <dbReference type="PROSITE" id="PS50893"/>
    </source>
</evidence>
<evidence type="ECO:0000256" key="7">
    <source>
        <dbReference type="ARBA" id="ARBA00023004"/>
    </source>
</evidence>
<protein>
    <submittedName>
        <fullName evidence="11">Iron complex transport system ATP-binding protein</fullName>
    </submittedName>
</protein>
<feature type="domain" description="ABC transporter" evidence="10">
    <location>
        <begin position="3"/>
        <end position="239"/>
    </location>
</feature>
<sequence length="259" mass="28736">MYFGAENIAVSYGKKQILKNVNLTIEKEKTTAIIGLNGSGKSTLLKALGRLIKFEGEVLFEDKPLSARTDRQIAQILALLPQSVQAPADITVLELVSLGRFPHQKLFQQGLSSEDNTFVEQVMRETKVWEMRDTKVSSLSGGQRQRAFISMILAQNSEIILLDEPTTYLDLVHQLDILSLLKELTNHHKKTVVYVIHDLNHAARFADNLVLLKAGEVIAEGTVEKLFTEVQLKECFGLEVTLGNDSFTKSLMIAGVKGG</sequence>
<dbReference type="InterPro" id="IPR003439">
    <property type="entry name" value="ABC_transporter-like_ATP-bd"/>
</dbReference>
<comment type="caution">
    <text evidence="11">The sequence shown here is derived from an EMBL/GenBank/DDBJ whole genome shotgun (WGS) entry which is preliminary data.</text>
</comment>
<dbReference type="PROSITE" id="PS00211">
    <property type="entry name" value="ABC_TRANSPORTER_1"/>
    <property type="match status" value="1"/>
</dbReference>
<accession>A0A841C6Z6</accession>
<dbReference type="GO" id="GO:0005886">
    <property type="term" value="C:plasma membrane"/>
    <property type="evidence" value="ECO:0007669"/>
    <property type="project" value="UniProtKB-SubCell"/>
</dbReference>
<dbReference type="Proteomes" id="UP000562464">
    <property type="component" value="Unassembled WGS sequence"/>
</dbReference>
<evidence type="ECO:0000256" key="4">
    <source>
        <dbReference type="ARBA" id="ARBA00022496"/>
    </source>
</evidence>
<evidence type="ECO:0000256" key="8">
    <source>
        <dbReference type="ARBA" id="ARBA00023065"/>
    </source>
</evidence>
<dbReference type="RefSeq" id="WP_183538088.1">
    <property type="nucleotide sequence ID" value="NZ_JACHHV010000001.1"/>
</dbReference>
<dbReference type="InterPro" id="IPR017871">
    <property type="entry name" value="ABC_transporter-like_CS"/>
</dbReference>
<evidence type="ECO:0000313" key="12">
    <source>
        <dbReference type="Proteomes" id="UP000562464"/>
    </source>
</evidence>
<comment type="subcellular location">
    <subcellularLocation>
        <location evidence="1">Cell membrane</location>
        <topology evidence="1">Peripheral membrane protein</topology>
    </subcellularLocation>
</comment>
<dbReference type="Gene3D" id="3.40.50.300">
    <property type="entry name" value="P-loop containing nucleotide triphosphate hydrolases"/>
    <property type="match status" value="1"/>
</dbReference>
<evidence type="ECO:0000256" key="5">
    <source>
        <dbReference type="ARBA" id="ARBA00022741"/>
    </source>
</evidence>
<evidence type="ECO:0000256" key="9">
    <source>
        <dbReference type="ARBA" id="ARBA00023136"/>
    </source>
</evidence>
<keyword evidence="5" id="KW-0547">Nucleotide-binding</keyword>
<dbReference type="EMBL" id="JACHHV010000001">
    <property type="protein sequence ID" value="MBB5887169.1"/>
    <property type="molecule type" value="Genomic_DNA"/>
</dbReference>
<keyword evidence="4" id="KW-0410">Iron transport</keyword>
<keyword evidence="6 11" id="KW-0067">ATP-binding</keyword>
<dbReference type="AlphaFoldDB" id="A0A841C6Z6"/>
<evidence type="ECO:0000256" key="3">
    <source>
        <dbReference type="ARBA" id="ARBA00022475"/>
    </source>
</evidence>
<dbReference type="FunFam" id="3.40.50.300:FF:000134">
    <property type="entry name" value="Iron-enterobactin ABC transporter ATP-binding protein"/>
    <property type="match status" value="1"/>
</dbReference>
<keyword evidence="8" id="KW-0406">Ion transport</keyword>
<evidence type="ECO:0000256" key="1">
    <source>
        <dbReference type="ARBA" id="ARBA00004202"/>
    </source>
</evidence>
<gene>
    <name evidence="11" type="ORF">HNQ37_000037</name>
</gene>
<keyword evidence="3" id="KW-1003">Cell membrane</keyword>
<dbReference type="InterPro" id="IPR003593">
    <property type="entry name" value="AAA+_ATPase"/>
</dbReference>